<keyword evidence="1" id="KW-1133">Transmembrane helix</keyword>
<evidence type="ECO:0000313" key="2">
    <source>
        <dbReference type="EMBL" id="JAB65717.1"/>
    </source>
</evidence>
<evidence type="ECO:0000256" key="1">
    <source>
        <dbReference type="SAM" id="Phobius"/>
    </source>
</evidence>
<reference evidence="2" key="1">
    <citation type="submission" date="2013-07" db="EMBL/GenBank/DDBJ databases">
        <title>Midgut Transcriptome Profiling of Anoplphora glabripennis, a Lignocellulose Degrading, Wood-Boring Cerambycid.</title>
        <authorList>
            <person name="Scully E.D."/>
            <person name="Hoover K."/>
            <person name="Carlson J.E."/>
            <person name="Tien M."/>
            <person name="Geib S.M."/>
        </authorList>
    </citation>
    <scope>NUCLEOTIDE SEQUENCE</scope>
</reference>
<keyword evidence="1" id="KW-0472">Membrane</keyword>
<proteinExistence type="predicted"/>
<dbReference type="AlphaFoldDB" id="V5GVK4"/>
<keyword evidence="1" id="KW-0812">Transmembrane</keyword>
<feature type="non-terminal residue" evidence="2">
    <location>
        <position position="1"/>
    </location>
</feature>
<accession>V5GVK4</accession>
<protein>
    <submittedName>
        <fullName evidence="2">Uncharacterized protein</fullName>
    </submittedName>
</protein>
<feature type="transmembrane region" description="Helical" evidence="1">
    <location>
        <begin position="118"/>
        <end position="142"/>
    </location>
</feature>
<name>V5GVK4_ANOGL</name>
<sequence>WSTLKSFVLKPNNQDNLPKFLKPEECLNRNWTLDIPHLNLTSTKDNLKEILDSVEATTKLSYADIYGRHGDTLFFIWNIILSIAVGYILFGNRDNLRIIPAIAAPARGETGSRLEHDIFFSILSLGLVIIILYFMIKICLIIKQNRASKRRKPQPSKRRDLPLNEPLSSGRQIVLQLGSNMDLGSLTPGQSLECVLHNAGETENGNSSEESGV</sequence>
<organism evidence="2">
    <name type="scientific">Anoplophora glabripennis</name>
    <name type="common">Asian longhorn beetle</name>
    <name type="synonym">Anoplophora nobilis</name>
    <dbReference type="NCBI Taxonomy" id="217634"/>
    <lineage>
        <taxon>Eukaryota</taxon>
        <taxon>Metazoa</taxon>
        <taxon>Ecdysozoa</taxon>
        <taxon>Arthropoda</taxon>
        <taxon>Hexapoda</taxon>
        <taxon>Insecta</taxon>
        <taxon>Pterygota</taxon>
        <taxon>Neoptera</taxon>
        <taxon>Endopterygota</taxon>
        <taxon>Coleoptera</taxon>
        <taxon>Polyphaga</taxon>
        <taxon>Cucujiformia</taxon>
        <taxon>Chrysomeloidea</taxon>
        <taxon>Cerambycidae</taxon>
        <taxon>Lamiinae</taxon>
        <taxon>Lamiini</taxon>
        <taxon>Anoplophora</taxon>
    </lineage>
</organism>
<dbReference type="EMBL" id="GALX01002749">
    <property type="protein sequence ID" value="JAB65717.1"/>
    <property type="molecule type" value="Transcribed_RNA"/>
</dbReference>
<feature type="transmembrane region" description="Helical" evidence="1">
    <location>
        <begin position="72"/>
        <end position="90"/>
    </location>
</feature>